<evidence type="ECO:0000256" key="1">
    <source>
        <dbReference type="ARBA" id="ARBA00004651"/>
    </source>
</evidence>
<dbReference type="PANTHER" id="PTHR33931:SF2">
    <property type="entry name" value="HOLIN-LIKE PROTEIN CIDA"/>
    <property type="match status" value="1"/>
</dbReference>
<evidence type="ECO:0000313" key="8">
    <source>
        <dbReference type="Proteomes" id="UP001156836"/>
    </source>
</evidence>
<feature type="transmembrane region" description="Helical" evidence="6">
    <location>
        <begin position="94"/>
        <end position="115"/>
    </location>
</feature>
<reference evidence="8" key="1">
    <citation type="journal article" date="2019" name="Int. J. Syst. Evol. Microbiol.">
        <title>The Global Catalogue of Microorganisms (GCM) 10K type strain sequencing project: providing services to taxonomists for standard genome sequencing and annotation.</title>
        <authorList>
            <consortium name="The Broad Institute Genomics Platform"/>
            <consortium name="The Broad Institute Genome Sequencing Center for Infectious Disease"/>
            <person name="Wu L."/>
            <person name="Ma J."/>
        </authorList>
    </citation>
    <scope>NUCLEOTIDE SEQUENCE [LARGE SCALE GENOMIC DNA]</scope>
    <source>
        <strain evidence="8">NBRC 104970</strain>
    </source>
</reference>
<comment type="caution">
    <text evidence="7">The sequence shown here is derived from an EMBL/GenBank/DDBJ whole genome shotgun (WGS) entry which is preliminary data.</text>
</comment>
<dbReference type="Pfam" id="PF03788">
    <property type="entry name" value="LrgA"/>
    <property type="match status" value="1"/>
</dbReference>
<feature type="transmembrane region" description="Helical" evidence="6">
    <location>
        <begin position="67"/>
        <end position="88"/>
    </location>
</feature>
<evidence type="ECO:0000256" key="4">
    <source>
        <dbReference type="ARBA" id="ARBA00022989"/>
    </source>
</evidence>
<keyword evidence="7" id="KW-0378">Hydrolase</keyword>
<proteinExistence type="predicted"/>
<feature type="transmembrane region" description="Helical" evidence="6">
    <location>
        <begin position="39"/>
        <end position="55"/>
    </location>
</feature>
<dbReference type="Proteomes" id="UP001156836">
    <property type="component" value="Unassembled WGS sequence"/>
</dbReference>
<dbReference type="GO" id="GO:0016787">
    <property type="term" value="F:hydrolase activity"/>
    <property type="evidence" value="ECO:0007669"/>
    <property type="project" value="UniProtKB-KW"/>
</dbReference>
<gene>
    <name evidence="7" type="ORF">GCM10007860_18650</name>
</gene>
<dbReference type="RefSeq" id="WP_018747152.1">
    <property type="nucleotide sequence ID" value="NZ_BSOZ01000024.1"/>
</dbReference>
<dbReference type="EMBL" id="BSOZ01000024">
    <property type="protein sequence ID" value="GLS04718.1"/>
    <property type="molecule type" value="Genomic_DNA"/>
</dbReference>
<organism evidence="7 8">
    <name type="scientific">Chitiniphilus shinanonensis</name>
    <dbReference type="NCBI Taxonomy" id="553088"/>
    <lineage>
        <taxon>Bacteria</taxon>
        <taxon>Pseudomonadati</taxon>
        <taxon>Pseudomonadota</taxon>
        <taxon>Betaproteobacteria</taxon>
        <taxon>Neisseriales</taxon>
        <taxon>Chitinibacteraceae</taxon>
        <taxon>Chitiniphilus</taxon>
    </lineage>
</organism>
<sequence>MSRALHRFVPTLFQVCLLAALWLASDALARAIGSPVPGGVLGLAALLSLLLLGWLDAERLRRGAEWLLAEMLLFFIPPVVAVVQFQALFRSEGLRLLAVIGLGTLCVMAGTALVVDRVFRWERRRRLLTATRRHRAVTT</sequence>
<comment type="subcellular location">
    <subcellularLocation>
        <location evidence="1">Cell membrane</location>
        <topology evidence="1">Multi-pass membrane protein</topology>
    </subcellularLocation>
</comment>
<evidence type="ECO:0000313" key="7">
    <source>
        <dbReference type="EMBL" id="GLS04718.1"/>
    </source>
</evidence>
<keyword evidence="2" id="KW-1003">Cell membrane</keyword>
<accession>A0ABQ6BRV9</accession>
<evidence type="ECO:0000256" key="2">
    <source>
        <dbReference type="ARBA" id="ARBA00022475"/>
    </source>
</evidence>
<protein>
    <submittedName>
        <fullName evidence="7">Murein hydrolase exporter</fullName>
    </submittedName>
</protein>
<dbReference type="PANTHER" id="PTHR33931">
    <property type="entry name" value="HOLIN-LIKE PROTEIN CIDA-RELATED"/>
    <property type="match status" value="1"/>
</dbReference>
<keyword evidence="8" id="KW-1185">Reference proteome</keyword>
<evidence type="ECO:0000256" key="6">
    <source>
        <dbReference type="SAM" id="Phobius"/>
    </source>
</evidence>
<evidence type="ECO:0000256" key="3">
    <source>
        <dbReference type="ARBA" id="ARBA00022692"/>
    </source>
</evidence>
<name>A0ABQ6BRV9_9NEIS</name>
<evidence type="ECO:0000256" key="5">
    <source>
        <dbReference type="ARBA" id="ARBA00023136"/>
    </source>
</evidence>
<dbReference type="InterPro" id="IPR005538">
    <property type="entry name" value="LrgA/CidA"/>
</dbReference>
<keyword evidence="4 6" id="KW-1133">Transmembrane helix</keyword>
<keyword evidence="3 6" id="KW-0812">Transmembrane</keyword>
<keyword evidence="5 6" id="KW-0472">Membrane</keyword>